<reference evidence="2 3" key="1">
    <citation type="submission" date="2017-08" db="EMBL/GenBank/DDBJ databases">
        <title>Draft genome sequences of 64 type strains of genus Staph aureus.</title>
        <authorList>
            <person name="Cole K."/>
            <person name="Golubchik T."/>
            <person name="Russell J."/>
            <person name="Foster D."/>
            <person name="Llewelyn M."/>
            <person name="Wilson D."/>
            <person name="Crook D."/>
            <person name="Paul J."/>
        </authorList>
    </citation>
    <scope>NUCLEOTIDE SEQUENCE [LARGE SCALE GENOMIC DNA]</scope>
    <source>
        <strain evidence="2 3">DSM 21968</strain>
    </source>
</reference>
<organism evidence="2 3">
    <name type="scientific">Staphylococcus rostri</name>
    <dbReference type="NCBI Taxonomy" id="522262"/>
    <lineage>
        <taxon>Bacteria</taxon>
        <taxon>Bacillati</taxon>
        <taxon>Bacillota</taxon>
        <taxon>Bacilli</taxon>
        <taxon>Bacillales</taxon>
        <taxon>Staphylococcaceae</taxon>
        <taxon>Staphylococcus</taxon>
    </lineage>
</organism>
<feature type="transmembrane region" description="Helical" evidence="1">
    <location>
        <begin position="12"/>
        <end position="30"/>
    </location>
</feature>
<feature type="transmembrane region" description="Helical" evidence="1">
    <location>
        <begin position="143"/>
        <end position="163"/>
    </location>
</feature>
<name>A0A2K3YY20_9STAP</name>
<evidence type="ECO:0008006" key="4">
    <source>
        <dbReference type="Google" id="ProtNLM"/>
    </source>
</evidence>
<dbReference type="RefSeq" id="WP_103357061.1">
    <property type="nucleotide sequence ID" value="NZ_PPRF01000002.1"/>
</dbReference>
<proteinExistence type="predicted"/>
<evidence type="ECO:0000313" key="3">
    <source>
        <dbReference type="Proteomes" id="UP000242752"/>
    </source>
</evidence>
<feature type="transmembrane region" description="Helical" evidence="1">
    <location>
        <begin position="36"/>
        <end position="53"/>
    </location>
</feature>
<evidence type="ECO:0000256" key="1">
    <source>
        <dbReference type="SAM" id="Phobius"/>
    </source>
</evidence>
<gene>
    <name evidence="2" type="ORF">CD122_00470</name>
</gene>
<protein>
    <recommendedName>
        <fullName evidence="4">Peptidase M50 domain-containing protein</fullName>
    </recommendedName>
</protein>
<comment type="caution">
    <text evidence="2">The sequence shown here is derived from an EMBL/GenBank/DDBJ whole genome shotgun (WGS) entry which is preliminary data.</text>
</comment>
<accession>A0A2K3YY20</accession>
<evidence type="ECO:0000313" key="2">
    <source>
        <dbReference type="EMBL" id="PNZ30502.1"/>
    </source>
</evidence>
<keyword evidence="1" id="KW-1133">Transmembrane helix</keyword>
<feature type="transmembrane region" description="Helical" evidence="1">
    <location>
        <begin position="113"/>
        <end position="137"/>
    </location>
</feature>
<dbReference type="EMBL" id="PPRF01000002">
    <property type="protein sequence ID" value="PNZ30502.1"/>
    <property type="molecule type" value="Genomic_DNA"/>
</dbReference>
<dbReference type="OrthoDB" id="2445542at2"/>
<keyword evidence="1" id="KW-0812">Transmembrane</keyword>
<sequence>MKAMARKLYALLDNILILEICLFIMTAISYVYHYEIIFNISLLIIAGVISIVVHELGHYFWGVLFKFKLFMLSLVSVLILKGHIYVNHPVFLGLGMTNMYVEDWEKPVKVNQLVAYCSGGFMFNFLCAGILFCITNFTTNTTFLYDVILMNMIVGMMTMLPFIKGNDGHHIYQLVTKGSDSQYYNDFRANSMYHSDKINIKDYEEQVFHNTTAFQWNVIYLYEKLNNHALKYSLKANYDNNYEDKIIAFYVFGLEGNSDFELEDIMLIYGKCLFYVRKYIETQNDKYLYLAHKHKRISLDFRQAYIIDQILARYSEVDR</sequence>
<keyword evidence="3" id="KW-1185">Reference proteome</keyword>
<dbReference type="AlphaFoldDB" id="A0A2K3YY20"/>
<dbReference type="Proteomes" id="UP000242752">
    <property type="component" value="Unassembled WGS sequence"/>
</dbReference>
<keyword evidence="1" id="KW-0472">Membrane</keyword>